<reference evidence="2 3" key="1">
    <citation type="submission" date="2017-10" db="EMBL/GenBank/DDBJ databases">
        <authorList>
            <person name="Wallace C.M."/>
            <person name="Araujo I.V."/>
            <person name="Knowles D.M."/>
            <person name="Gentleman M.R."/>
            <person name="Carpenter B.S."/>
            <person name="Collins S.F."/>
            <person name="O'Neill W.B."/>
            <person name="Benjamin L.P."/>
            <person name="Glaser A.E."/>
            <person name="Habdas M.E."/>
            <person name="Crisci M.K."/>
            <person name="Schulingkamp K.E."/>
            <person name="Hartwell M.C."/>
            <person name="Williams K.C."/>
            <person name="Lee-Soety J.Y."/>
            <person name="Stoner T.H."/>
            <person name="Garlena R.A."/>
            <person name="Russell D.A."/>
            <person name="Pope W.H."/>
            <person name="Jacobs-Sera D."/>
            <person name="Hatfull G.F."/>
        </authorList>
    </citation>
    <scope>NUCLEOTIDE SEQUENCE [LARGE SCALE GENOMIC DNA]</scope>
</reference>
<dbReference type="EMBL" id="MG198779">
    <property type="protein sequence ID" value="ATW58749.1"/>
    <property type="molecule type" value="Genomic_DNA"/>
</dbReference>
<feature type="region of interest" description="Disordered" evidence="1">
    <location>
        <begin position="69"/>
        <end position="122"/>
    </location>
</feature>
<dbReference type="Proteomes" id="UP000240532">
    <property type="component" value="Segment"/>
</dbReference>
<name>A0A2H4P9J9_9CAUD</name>
<evidence type="ECO:0000313" key="3">
    <source>
        <dbReference type="Proteomes" id="UP000240532"/>
    </source>
</evidence>
<accession>A0A2H4P9J9</accession>
<organism evidence="2 3">
    <name type="scientific">Arthrobacter phage Urla</name>
    <dbReference type="NCBI Taxonomy" id="2047867"/>
    <lineage>
        <taxon>Viruses</taxon>
        <taxon>Duplodnaviria</taxon>
        <taxon>Heunggongvirae</taxon>
        <taxon>Uroviricota</taxon>
        <taxon>Caudoviricetes</taxon>
        <taxon>Korravirus</taxon>
        <taxon>Korravirus urla</taxon>
    </lineage>
</organism>
<keyword evidence="3" id="KW-1185">Reference proteome</keyword>
<gene>
    <name evidence="2" type="ORF">PHIRE_URLA_35</name>
</gene>
<protein>
    <submittedName>
        <fullName evidence="2">Uncharacterized protein</fullName>
    </submittedName>
</protein>
<evidence type="ECO:0000256" key="1">
    <source>
        <dbReference type="SAM" id="MobiDB-lite"/>
    </source>
</evidence>
<feature type="compositionally biased region" description="Basic and acidic residues" evidence="1">
    <location>
        <begin position="91"/>
        <end position="112"/>
    </location>
</feature>
<sequence length="122" mass="13847">MPKINKRPQITERSEAREDVSSLMRLNWLEDASNNAVGYANKYPRDPFKTEATIELRDAARLLLVLMQRPGGKRLQGPRQGIRQSPGRAAPAERSKPQAEHQSARLDPDQHRIRTTILGEPK</sequence>
<proteinExistence type="predicted"/>
<evidence type="ECO:0000313" key="2">
    <source>
        <dbReference type="EMBL" id="ATW58749.1"/>
    </source>
</evidence>